<feature type="region of interest" description="Disordered" evidence="1">
    <location>
        <begin position="173"/>
        <end position="271"/>
    </location>
</feature>
<reference evidence="2" key="1">
    <citation type="journal article" date="2004" name="Nature">
        <title>Genome duplication in the teleost fish Tetraodon nigroviridis reveals the early vertebrate proto-karyotype.</title>
        <authorList>
            <person name="Jaillon O."/>
            <person name="Aury J.-M."/>
            <person name="Brunet F."/>
            <person name="Petit J.-L."/>
            <person name="Stange-Thomann N."/>
            <person name="Mauceli E."/>
            <person name="Bouneau L."/>
            <person name="Fischer C."/>
            <person name="Ozouf-Costaz C."/>
            <person name="Bernot A."/>
            <person name="Nicaud S."/>
            <person name="Jaffe D."/>
            <person name="Fisher S."/>
            <person name="Lutfalla G."/>
            <person name="Dossat C."/>
            <person name="Segurens B."/>
            <person name="Dasilva C."/>
            <person name="Salanoubat M."/>
            <person name="Levy M."/>
            <person name="Boudet N."/>
            <person name="Castellano S."/>
            <person name="Anthouard V."/>
            <person name="Jubin C."/>
            <person name="Castelli V."/>
            <person name="Katinka M."/>
            <person name="Vacherie B."/>
            <person name="Biemont C."/>
            <person name="Skalli Z."/>
            <person name="Cattolico L."/>
            <person name="Poulain J."/>
            <person name="De Berardinis V."/>
            <person name="Cruaud C."/>
            <person name="Duprat S."/>
            <person name="Brottier P."/>
            <person name="Coutanceau J.-P."/>
            <person name="Gouzy J."/>
            <person name="Parra G."/>
            <person name="Lardier G."/>
            <person name="Chapple C."/>
            <person name="McKernan K.J."/>
            <person name="McEwan P."/>
            <person name="Bosak S."/>
            <person name="Kellis M."/>
            <person name="Volff J.-N."/>
            <person name="Guigo R."/>
            <person name="Zody M.C."/>
            <person name="Mesirov J."/>
            <person name="Lindblad-Toh K."/>
            <person name="Birren B."/>
            <person name="Nusbaum C."/>
            <person name="Kahn D."/>
            <person name="Robinson-Rechavi M."/>
            <person name="Laudet V."/>
            <person name="Schachter V."/>
            <person name="Quetier F."/>
            <person name="Saurin W."/>
            <person name="Scarpelli C."/>
            <person name="Wincker P."/>
            <person name="Lander E.S."/>
            <person name="Weissenbach J."/>
            <person name="Roest Crollius H."/>
        </authorList>
    </citation>
    <scope>NUCLEOTIDE SEQUENCE [LARGE SCALE GENOMIC DNA]</scope>
</reference>
<feature type="compositionally biased region" description="Low complexity" evidence="1">
    <location>
        <begin position="130"/>
        <end position="144"/>
    </location>
</feature>
<dbReference type="OrthoDB" id="8962609at2759"/>
<evidence type="ECO:0000256" key="1">
    <source>
        <dbReference type="SAM" id="MobiDB-lite"/>
    </source>
</evidence>
<dbReference type="GO" id="GO:0051145">
    <property type="term" value="P:smooth muscle cell differentiation"/>
    <property type="evidence" value="ECO:0007669"/>
    <property type="project" value="TreeGrafter"/>
</dbReference>
<dbReference type="AlphaFoldDB" id="Q4SN66"/>
<feature type="compositionally biased region" description="Polar residues" evidence="1">
    <location>
        <begin position="173"/>
        <end position="184"/>
    </location>
</feature>
<dbReference type="PANTHER" id="PTHR22793:SF14">
    <property type="entry name" value="MYOCARDIN-LIKE"/>
    <property type="match status" value="1"/>
</dbReference>
<feature type="compositionally biased region" description="Polar residues" evidence="1">
    <location>
        <begin position="147"/>
        <end position="156"/>
    </location>
</feature>
<evidence type="ECO:0000313" key="2">
    <source>
        <dbReference type="EMBL" id="CAF97916.1"/>
    </source>
</evidence>
<dbReference type="GO" id="GO:0045944">
    <property type="term" value="P:positive regulation of transcription by RNA polymerase II"/>
    <property type="evidence" value="ECO:0007669"/>
    <property type="project" value="TreeGrafter"/>
</dbReference>
<comment type="caution">
    <text evidence="2">The sequence shown here is derived from an EMBL/GenBank/DDBJ whole genome shotgun (WGS) entry which is preliminary data.</text>
</comment>
<reference evidence="2" key="2">
    <citation type="submission" date="2004-02" db="EMBL/GenBank/DDBJ databases">
        <authorList>
            <consortium name="Genoscope"/>
            <consortium name="Whitehead Institute Centre for Genome Research"/>
        </authorList>
    </citation>
    <scope>NUCLEOTIDE SEQUENCE</scope>
</reference>
<dbReference type="PANTHER" id="PTHR22793">
    <property type="entry name" value="MYOCARDIN-RELATED TRANSCRIPTION FACTOR-RELATED"/>
    <property type="match status" value="1"/>
</dbReference>
<sequence length="485" mass="51998">MTLLASERSLLIRSKFRSVLQLRIQNRRQSEINADPGLKSSCPPQKPEKDRSEALRLNNSGAAQKLPPSGLDPETAQERTVCGGHRPKRARHTQDLNERIQRPPGPVELKLSLESGSASESTDVLKDDTSSSPAAKSPSFSPVPGLSGTQLKSARAQSGLALLSATESIRQPTSVTLGESNSMATAGRPNGSYMTSQNTPLLPKAARPPSPGYSASLNFSHLSRPRKPRDAKPKVKKLKYHQYIPPDQRGGAAGGGAKQKSPTASQYMDPASSSVLKQQQVFLQLQILQNHQQLQQQLQPQQPLAVVTRCQSCGSSCASAASPSPARSPLCSSASASSSSPALVSLRLPSASWGPAWSPAHPSPPCCHPAGAPAQAAAPARAPPVAAPASRCPSQMGESLMKSWQILRTEFRMERSRPAASLTPCRSLCRAAALLPTPSSWLRLARPQGPRVPVYPCRAPHLCRARPHWGTRRSSRGRPAWRRRG</sequence>
<organism evidence="2">
    <name type="scientific">Tetraodon nigroviridis</name>
    <name type="common">Spotted green pufferfish</name>
    <name type="synonym">Chelonodon nigroviridis</name>
    <dbReference type="NCBI Taxonomy" id="99883"/>
    <lineage>
        <taxon>Eukaryota</taxon>
        <taxon>Metazoa</taxon>
        <taxon>Chordata</taxon>
        <taxon>Craniata</taxon>
        <taxon>Vertebrata</taxon>
        <taxon>Euteleostomi</taxon>
        <taxon>Actinopterygii</taxon>
        <taxon>Neopterygii</taxon>
        <taxon>Teleostei</taxon>
        <taxon>Neoteleostei</taxon>
        <taxon>Acanthomorphata</taxon>
        <taxon>Eupercaria</taxon>
        <taxon>Tetraodontiformes</taxon>
        <taxon>Tetradontoidea</taxon>
        <taxon>Tetraodontidae</taxon>
        <taxon>Tetraodon</taxon>
    </lineage>
</organism>
<dbReference type="EMBL" id="CAAE01014543">
    <property type="protein sequence ID" value="CAF97916.1"/>
    <property type="molecule type" value="Genomic_DNA"/>
</dbReference>
<feature type="compositionally biased region" description="Polar residues" evidence="1">
    <location>
        <begin position="260"/>
        <end position="271"/>
    </location>
</feature>
<proteinExistence type="predicted"/>
<dbReference type="GO" id="GO:0005634">
    <property type="term" value="C:nucleus"/>
    <property type="evidence" value="ECO:0007669"/>
    <property type="project" value="TreeGrafter"/>
</dbReference>
<gene>
    <name evidence="2" type="ORF">GSTENG00015418001</name>
</gene>
<protein>
    <submittedName>
        <fullName evidence="2">(spotted green pufferfish) hypothetical protein</fullName>
    </submittedName>
</protein>
<accession>Q4SN66</accession>
<dbReference type="GO" id="GO:0003713">
    <property type="term" value="F:transcription coactivator activity"/>
    <property type="evidence" value="ECO:0007669"/>
    <property type="project" value="TreeGrafter"/>
</dbReference>
<feature type="compositionally biased region" description="Basic and acidic residues" evidence="1">
    <location>
        <begin position="92"/>
        <end position="101"/>
    </location>
</feature>
<dbReference type="InterPro" id="IPR043451">
    <property type="entry name" value="Myocardin-like"/>
</dbReference>
<name>Q4SN66_TETNG</name>
<feature type="region of interest" description="Disordered" evidence="1">
    <location>
        <begin position="29"/>
        <end position="156"/>
    </location>
</feature>
<dbReference type="KEGG" id="tng:GSTEN00015418G001"/>